<evidence type="ECO:0000313" key="2">
    <source>
        <dbReference type="Proteomes" id="UP000000343"/>
    </source>
</evidence>
<reference evidence="2" key="1">
    <citation type="submission" date="2011-01" db="EMBL/GenBank/DDBJ databases">
        <title>Complete sequence of chromosome of Acidobacterium sp. MP5ACTX9.</title>
        <authorList>
            <consortium name="US DOE Joint Genome Institute"/>
            <person name="Lucas S."/>
            <person name="Copeland A."/>
            <person name="Lapidus A."/>
            <person name="Cheng J.-F."/>
            <person name="Goodwin L."/>
            <person name="Pitluck S."/>
            <person name="Teshima H."/>
            <person name="Detter J.C."/>
            <person name="Han C."/>
            <person name="Tapia R."/>
            <person name="Land M."/>
            <person name="Hauser L."/>
            <person name="Kyrpides N."/>
            <person name="Ivanova N."/>
            <person name="Ovchinnikova G."/>
            <person name="Pagani I."/>
            <person name="Rawat S.R."/>
            <person name="Mannisto M."/>
            <person name="Haggblom M.M."/>
            <person name="Woyke T."/>
        </authorList>
    </citation>
    <scope>NUCLEOTIDE SEQUENCE [LARGE SCALE GENOMIC DNA]</scope>
    <source>
        <strain evidence="2">MP5ACTX9</strain>
    </source>
</reference>
<accession>E8X183</accession>
<dbReference type="KEGG" id="acm:AciX9_1991"/>
<dbReference type="AlphaFoldDB" id="E8X183"/>
<dbReference type="RefSeq" id="WP_013580356.1">
    <property type="nucleotide sequence ID" value="NC_015064.1"/>
</dbReference>
<name>E8X183_GRATM</name>
<dbReference type="EMBL" id="CP002480">
    <property type="protein sequence ID" value="ADW69037.1"/>
    <property type="molecule type" value="Genomic_DNA"/>
</dbReference>
<organism evidence="2">
    <name type="scientific">Granulicella tundricola (strain ATCC BAA-1859 / DSM 23138 / MP5ACTX9)</name>
    <dbReference type="NCBI Taxonomy" id="1198114"/>
    <lineage>
        <taxon>Bacteria</taxon>
        <taxon>Pseudomonadati</taxon>
        <taxon>Acidobacteriota</taxon>
        <taxon>Terriglobia</taxon>
        <taxon>Terriglobales</taxon>
        <taxon>Acidobacteriaceae</taxon>
        <taxon>Granulicella</taxon>
    </lineage>
</organism>
<dbReference type="Proteomes" id="UP000000343">
    <property type="component" value="Chromosome"/>
</dbReference>
<keyword evidence="2" id="KW-1185">Reference proteome</keyword>
<proteinExistence type="predicted"/>
<dbReference type="PaxDb" id="1198114-AciX9_1991"/>
<evidence type="ECO:0000313" key="1">
    <source>
        <dbReference type="EMBL" id="ADW69037.1"/>
    </source>
</evidence>
<dbReference type="Gene3D" id="2.60.120.430">
    <property type="entry name" value="Galactose-binding lectin"/>
    <property type="match status" value="1"/>
</dbReference>
<sequence length="182" mass="20769">MTPEGWQQSGIPVTEGDHITVTAGGKVCVDMHSIWENVERRLHYENEWVEKEKIRRDDPEETRVPKQFFTKEERASLILTRPWVGPNGFSLDSYKPSFRSRREHYLIPSEPAGGLVAGIGGKNVPSSGSLFFAGQHNDSIADKSGELWFTVNDVQFDDPTNRELFYDDNIGSFWVKVIVKRK</sequence>
<dbReference type="HOGENOM" id="CLU_1480063_0_0_0"/>
<gene>
    <name evidence="1" type="ordered locus">AciX9_1991</name>
</gene>
<protein>
    <submittedName>
        <fullName evidence="1">Uncharacterized protein</fullName>
    </submittedName>
</protein>